<reference evidence="12 13" key="1">
    <citation type="submission" date="2014-04" db="EMBL/GenBank/DDBJ databases">
        <authorList>
            <consortium name="DOE Joint Genome Institute"/>
            <person name="Kuo A."/>
            <person name="Zuccaro A."/>
            <person name="Kohler A."/>
            <person name="Nagy L.G."/>
            <person name="Floudas D."/>
            <person name="Copeland A."/>
            <person name="Barry K.W."/>
            <person name="Cichocki N."/>
            <person name="Veneault-Fourrey C."/>
            <person name="LaButti K."/>
            <person name="Lindquist E.A."/>
            <person name="Lipzen A."/>
            <person name="Lundell T."/>
            <person name="Morin E."/>
            <person name="Murat C."/>
            <person name="Sun H."/>
            <person name="Tunlid A."/>
            <person name="Henrissat B."/>
            <person name="Grigoriev I.V."/>
            <person name="Hibbett D.S."/>
            <person name="Martin F."/>
            <person name="Nordberg H.P."/>
            <person name="Cantor M.N."/>
            <person name="Hua S.X."/>
        </authorList>
    </citation>
    <scope>NUCLEOTIDE SEQUENCE [LARGE SCALE GENOMIC DNA]</scope>
    <source>
        <strain evidence="12 13">MAFF 305830</strain>
    </source>
</reference>
<evidence type="ECO:0000259" key="10">
    <source>
        <dbReference type="PROSITE" id="PS50280"/>
    </source>
</evidence>
<keyword evidence="4" id="KW-0808">Transferase</keyword>
<protein>
    <recommendedName>
        <fullName evidence="14">SET domain-containing protein</fullName>
    </recommendedName>
</protein>
<dbReference type="OrthoDB" id="308383at2759"/>
<evidence type="ECO:0000256" key="5">
    <source>
        <dbReference type="ARBA" id="ARBA00022691"/>
    </source>
</evidence>
<dbReference type="PROSITE" id="PS50280">
    <property type="entry name" value="SET"/>
    <property type="match status" value="1"/>
</dbReference>
<dbReference type="PANTHER" id="PTHR46223:SF3">
    <property type="entry name" value="HISTONE-LYSINE N-METHYLTRANSFERASE SET-23"/>
    <property type="match status" value="1"/>
</dbReference>
<dbReference type="PROSITE" id="PS50867">
    <property type="entry name" value="PRE_SET"/>
    <property type="match status" value="1"/>
</dbReference>
<dbReference type="EMBL" id="KN824279">
    <property type="protein sequence ID" value="KIM32563.1"/>
    <property type="molecule type" value="Genomic_DNA"/>
</dbReference>
<dbReference type="Proteomes" id="UP000054097">
    <property type="component" value="Unassembled WGS sequence"/>
</dbReference>
<feature type="domain" description="Pre-SET" evidence="11">
    <location>
        <begin position="329"/>
        <end position="393"/>
    </location>
</feature>
<dbReference type="CDD" id="cd00024">
    <property type="entry name" value="CD_CSD"/>
    <property type="match status" value="1"/>
</dbReference>
<feature type="domain" description="Chromo" evidence="9">
    <location>
        <begin position="96"/>
        <end position="160"/>
    </location>
</feature>
<dbReference type="GO" id="GO:0008270">
    <property type="term" value="F:zinc ion binding"/>
    <property type="evidence" value="ECO:0007669"/>
    <property type="project" value="InterPro"/>
</dbReference>
<dbReference type="InterPro" id="IPR050973">
    <property type="entry name" value="H3K9_Histone-Lys_N-MTase"/>
</dbReference>
<organism evidence="12 13">
    <name type="scientific">Serendipita vermifera MAFF 305830</name>
    <dbReference type="NCBI Taxonomy" id="933852"/>
    <lineage>
        <taxon>Eukaryota</taxon>
        <taxon>Fungi</taxon>
        <taxon>Dikarya</taxon>
        <taxon>Basidiomycota</taxon>
        <taxon>Agaricomycotina</taxon>
        <taxon>Agaricomycetes</taxon>
        <taxon>Sebacinales</taxon>
        <taxon>Serendipitaceae</taxon>
        <taxon>Serendipita</taxon>
    </lineage>
</organism>
<gene>
    <name evidence="12" type="ORF">M408DRAFT_183150</name>
</gene>
<comment type="subcellular location">
    <subcellularLocation>
        <location evidence="1">Chromosome</location>
    </subcellularLocation>
</comment>
<keyword evidence="3" id="KW-0489">Methyltransferase</keyword>
<dbReference type="InterPro" id="IPR016197">
    <property type="entry name" value="Chromo-like_dom_sf"/>
</dbReference>
<dbReference type="SMART" id="SM00317">
    <property type="entry name" value="SET"/>
    <property type="match status" value="1"/>
</dbReference>
<evidence type="ECO:0000259" key="11">
    <source>
        <dbReference type="PROSITE" id="PS50867"/>
    </source>
</evidence>
<dbReference type="Pfam" id="PF05033">
    <property type="entry name" value="Pre-SET"/>
    <property type="match status" value="1"/>
</dbReference>
<dbReference type="InterPro" id="IPR000953">
    <property type="entry name" value="Chromo/chromo_shadow_dom"/>
</dbReference>
<evidence type="ECO:0000256" key="3">
    <source>
        <dbReference type="ARBA" id="ARBA00022603"/>
    </source>
</evidence>
<dbReference type="InterPro" id="IPR001214">
    <property type="entry name" value="SET_dom"/>
</dbReference>
<evidence type="ECO:0000259" key="9">
    <source>
        <dbReference type="PROSITE" id="PS50013"/>
    </source>
</evidence>
<dbReference type="SUPFAM" id="SSF54160">
    <property type="entry name" value="Chromo domain-like"/>
    <property type="match status" value="1"/>
</dbReference>
<evidence type="ECO:0000256" key="7">
    <source>
        <dbReference type="ARBA" id="ARBA00022833"/>
    </source>
</evidence>
<evidence type="ECO:0000313" key="13">
    <source>
        <dbReference type="Proteomes" id="UP000054097"/>
    </source>
</evidence>
<feature type="compositionally biased region" description="Basic and acidic residues" evidence="8">
    <location>
        <begin position="257"/>
        <end position="268"/>
    </location>
</feature>
<dbReference type="SMART" id="SM00468">
    <property type="entry name" value="PreSET"/>
    <property type="match status" value="1"/>
</dbReference>
<dbReference type="AlphaFoldDB" id="A0A0C2X2S4"/>
<dbReference type="GO" id="GO:0005694">
    <property type="term" value="C:chromosome"/>
    <property type="evidence" value="ECO:0007669"/>
    <property type="project" value="UniProtKB-SubCell"/>
</dbReference>
<feature type="region of interest" description="Disordered" evidence="8">
    <location>
        <begin position="1"/>
        <end position="94"/>
    </location>
</feature>
<dbReference type="GO" id="GO:0032259">
    <property type="term" value="P:methylation"/>
    <property type="evidence" value="ECO:0007669"/>
    <property type="project" value="UniProtKB-KW"/>
</dbReference>
<feature type="compositionally biased region" description="Polar residues" evidence="8">
    <location>
        <begin position="21"/>
        <end position="31"/>
    </location>
</feature>
<dbReference type="SUPFAM" id="SSF82199">
    <property type="entry name" value="SET domain"/>
    <property type="match status" value="1"/>
</dbReference>
<dbReference type="GO" id="GO:0042054">
    <property type="term" value="F:histone methyltransferase activity"/>
    <property type="evidence" value="ECO:0007669"/>
    <property type="project" value="InterPro"/>
</dbReference>
<proteinExistence type="predicted"/>
<evidence type="ECO:0000256" key="8">
    <source>
        <dbReference type="SAM" id="MobiDB-lite"/>
    </source>
</evidence>
<dbReference type="Gene3D" id="2.170.270.10">
    <property type="entry name" value="SET domain"/>
    <property type="match status" value="1"/>
</dbReference>
<reference evidence="13" key="2">
    <citation type="submission" date="2015-01" db="EMBL/GenBank/DDBJ databases">
        <title>Evolutionary Origins and Diversification of the Mycorrhizal Mutualists.</title>
        <authorList>
            <consortium name="DOE Joint Genome Institute"/>
            <consortium name="Mycorrhizal Genomics Consortium"/>
            <person name="Kohler A."/>
            <person name="Kuo A."/>
            <person name="Nagy L.G."/>
            <person name="Floudas D."/>
            <person name="Copeland A."/>
            <person name="Barry K.W."/>
            <person name="Cichocki N."/>
            <person name="Veneault-Fourrey C."/>
            <person name="LaButti K."/>
            <person name="Lindquist E.A."/>
            <person name="Lipzen A."/>
            <person name="Lundell T."/>
            <person name="Morin E."/>
            <person name="Murat C."/>
            <person name="Riley R."/>
            <person name="Ohm R."/>
            <person name="Sun H."/>
            <person name="Tunlid A."/>
            <person name="Henrissat B."/>
            <person name="Grigoriev I.V."/>
            <person name="Hibbett D.S."/>
            <person name="Martin F."/>
        </authorList>
    </citation>
    <scope>NUCLEOTIDE SEQUENCE [LARGE SCALE GENOMIC DNA]</scope>
    <source>
        <strain evidence="13">MAFF 305830</strain>
    </source>
</reference>
<keyword evidence="5" id="KW-0949">S-adenosyl-L-methionine</keyword>
<dbReference type="InterPro" id="IPR046341">
    <property type="entry name" value="SET_dom_sf"/>
</dbReference>
<feature type="domain" description="SET" evidence="10">
    <location>
        <begin position="396"/>
        <end position="526"/>
    </location>
</feature>
<dbReference type="InterPro" id="IPR007728">
    <property type="entry name" value="Pre-SET_dom"/>
</dbReference>
<dbReference type="Gene3D" id="2.40.50.40">
    <property type="match status" value="1"/>
</dbReference>
<keyword evidence="13" id="KW-1185">Reference proteome</keyword>
<dbReference type="GO" id="GO:0005634">
    <property type="term" value="C:nucleus"/>
    <property type="evidence" value="ECO:0007669"/>
    <property type="project" value="InterPro"/>
</dbReference>
<name>A0A0C2X2S4_SERVB</name>
<sequence>MRESRGHSCPPGTRVGPNSKVGWTSTMSATSMERKPNESKGKDIKGKGRPSTNAKARRKSRLEMDDEAMEDLKAKYLESSEDEPELPGDEFEERKYEVDEIVDESVDVCGKHRFKVKWKDWKRKSDGTSTTWVKPEQLTNADEALDEWKIEKKLRIMERRKKYAETGYPVALFTNPCFTRFNTTLEELGLGEDQELTPDMVFPSYLDTAWEDWDAEVEDTRKRALAYMESTGMDLTQEDEDVPMTPSPPVHPPTNLKAEKGKTTETDRTKLQDAWDRATRQEGAASVVLVNEVDEELIPSSIDLATFQYIELGPYRHDGSLASHTDFLAGCTCEDGCLDSQTCNCQAEELAGDVNLLLTLGKGRYRFLNTAVTECNDNCQCDFTCSNRVAQRPRDIPLEVFKTQDRGWGVRATTFIERGKVLGTFTGELVPSSAGTRNAQNSQEEEEADEYSYELDWFDQAHQWRVTAKNCGNWSRFLNHSCYPNVKVYAVLYDSVMDAGEDNRHRLGFVATRDIEPRTELMINYAPRSKPAASGKCCEYGKCIRFE</sequence>
<evidence type="ECO:0000313" key="12">
    <source>
        <dbReference type="EMBL" id="KIM32563.1"/>
    </source>
</evidence>
<dbReference type="HOGENOM" id="CLU_497974_0_0_1"/>
<keyword evidence="2" id="KW-0158">Chromosome</keyword>
<feature type="compositionally biased region" description="Basic and acidic residues" evidence="8">
    <location>
        <begin position="32"/>
        <end position="46"/>
    </location>
</feature>
<evidence type="ECO:0000256" key="1">
    <source>
        <dbReference type="ARBA" id="ARBA00004286"/>
    </source>
</evidence>
<evidence type="ECO:0000256" key="2">
    <source>
        <dbReference type="ARBA" id="ARBA00022454"/>
    </source>
</evidence>
<dbReference type="STRING" id="933852.A0A0C2X2S4"/>
<evidence type="ECO:0008006" key="14">
    <source>
        <dbReference type="Google" id="ProtNLM"/>
    </source>
</evidence>
<evidence type="ECO:0000256" key="4">
    <source>
        <dbReference type="ARBA" id="ARBA00022679"/>
    </source>
</evidence>
<dbReference type="PANTHER" id="PTHR46223">
    <property type="entry name" value="HISTONE-LYSINE N-METHYLTRANSFERASE SUV39H"/>
    <property type="match status" value="1"/>
</dbReference>
<accession>A0A0C2X2S4</accession>
<keyword evidence="7" id="KW-0862">Zinc</keyword>
<keyword evidence="6" id="KW-0479">Metal-binding</keyword>
<dbReference type="Pfam" id="PF00856">
    <property type="entry name" value="SET"/>
    <property type="match status" value="1"/>
</dbReference>
<feature type="region of interest" description="Disordered" evidence="8">
    <location>
        <begin position="238"/>
        <end position="268"/>
    </location>
</feature>
<dbReference type="PROSITE" id="PS50013">
    <property type="entry name" value="CHROMO_2"/>
    <property type="match status" value="1"/>
</dbReference>
<feature type="compositionally biased region" description="Acidic residues" evidence="8">
    <location>
        <begin position="79"/>
        <end position="91"/>
    </location>
</feature>
<dbReference type="SMART" id="SM00298">
    <property type="entry name" value="CHROMO"/>
    <property type="match status" value="1"/>
</dbReference>
<evidence type="ECO:0000256" key="6">
    <source>
        <dbReference type="ARBA" id="ARBA00022723"/>
    </source>
</evidence>